<reference evidence="4" key="1">
    <citation type="submission" date="2022-08" db="EMBL/GenBank/DDBJ databases">
        <title>Genomic Encyclopedia of Type Strains, Phase V (KMG-V): Genome sequencing to study the core and pangenomes of soil and plant-associated prokaryotes.</title>
        <authorList>
            <person name="Whitman W."/>
        </authorList>
    </citation>
    <scope>NUCLEOTIDE SEQUENCE</scope>
    <source>
        <strain evidence="4">SP2016B</strain>
    </source>
</reference>
<evidence type="ECO:0000313" key="5">
    <source>
        <dbReference type="Proteomes" id="UP001155034"/>
    </source>
</evidence>
<dbReference type="Proteomes" id="UP001155034">
    <property type="component" value="Unassembled WGS sequence"/>
</dbReference>
<sequence length="445" mass="51276">MREQFPWFFDPTEEELQRLWDEATFCFDANVLLNLYRVDRETTQDYFKIFRALGDRIFLPHEAANQFFHNRRGVIRTEQNSFSKAKDEVEKWKEERLGFGAINSMLGGDSVGNIIEAEIETVFEDREDYEREVEAVKNDLIDRIEDLEERFTPTGTTRANAEEDEILEGLMDVFEGKTGSELDEDIDELKKEAQSRYEAEKPPGYEDYNGEDKVSRGECEDFLIWKQLMDFAEREGEDVVFITGEEKYDWWEKDYEHNFVRPGHELLREFKRETGQDFWMFATERLIEGANEKLGLDVKDKSVEQTGKIAGRYTEGGVGKDEVERAWELWKLAESIEEKAKEAVEMETLAAGGAIGAAQATLSIEGNKIINLMMEALELSEELRSPSTENTIKEHIRKLSHATATGSEEATVSYLENLATYLETVAETLRREAKELADVEASFVS</sequence>
<evidence type="ECO:0000313" key="4">
    <source>
        <dbReference type="EMBL" id="MCS3866340.1"/>
    </source>
</evidence>
<dbReference type="InterPro" id="IPR041578">
    <property type="entry name" value="PIN_8"/>
</dbReference>
<evidence type="ECO:0000256" key="1">
    <source>
        <dbReference type="SAM" id="Coils"/>
    </source>
</evidence>
<feature type="domain" description="PIN like" evidence="3">
    <location>
        <begin position="25"/>
        <end position="266"/>
    </location>
</feature>
<keyword evidence="1" id="KW-0175">Coiled coil</keyword>
<organism evidence="4 5">
    <name type="scientific">Salinibacter ruber</name>
    <dbReference type="NCBI Taxonomy" id="146919"/>
    <lineage>
        <taxon>Bacteria</taxon>
        <taxon>Pseudomonadati</taxon>
        <taxon>Rhodothermota</taxon>
        <taxon>Rhodothermia</taxon>
        <taxon>Rhodothermales</taxon>
        <taxon>Salinibacteraceae</taxon>
        <taxon>Salinibacter</taxon>
    </lineage>
</organism>
<dbReference type="AlphaFoldDB" id="A0A9X2U3T2"/>
<protein>
    <submittedName>
        <fullName evidence="4">Nucleic acid-binding protein</fullName>
    </submittedName>
</protein>
<evidence type="ECO:0000256" key="2">
    <source>
        <dbReference type="SAM" id="MobiDB-lite"/>
    </source>
</evidence>
<gene>
    <name evidence="4" type="ORF">GGP82_002913</name>
</gene>
<accession>A0A9X2U3T2</accession>
<dbReference type="RefSeq" id="WP_259084012.1">
    <property type="nucleotide sequence ID" value="NZ_JANTYZ010000011.1"/>
</dbReference>
<feature type="region of interest" description="Disordered" evidence="2">
    <location>
        <begin position="192"/>
        <end position="213"/>
    </location>
</feature>
<name>A0A9X2U3T2_9BACT</name>
<feature type="coiled-coil region" evidence="1">
    <location>
        <begin position="119"/>
        <end position="150"/>
    </location>
</feature>
<proteinExistence type="predicted"/>
<dbReference type="EMBL" id="JANTYZ010000011">
    <property type="protein sequence ID" value="MCS3866340.1"/>
    <property type="molecule type" value="Genomic_DNA"/>
</dbReference>
<evidence type="ECO:0000259" key="3">
    <source>
        <dbReference type="Pfam" id="PF18476"/>
    </source>
</evidence>
<dbReference type="Pfam" id="PF18476">
    <property type="entry name" value="PIN_8"/>
    <property type="match status" value="1"/>
</dbReference>
<comment type="caution">
    <text evidence="4">The sequence shown here is derived from an EMBL/GenBank/DDBJ whole genome shotgun (WGS) entry which is preliminary data.</text>
</comment>